<evidence type="ECO:0000313" key="1">
    <source>
        <dbReference type="EMBL" id="KAG7525792.1"/>
    </source>
</evidence>
<dbReference type="Proteomes" id="UP000693946">
    <property type="component" value="Linkage Group LG1"/>
</dbReference>
<keyword evidence="2" id="KW-1185">Reference proteome</keyword>
<proteinExistence type="predicted"/>
<dbReference type="EMBL" id="JAGKHQ010000001">
    <property type="protein sequence ID" value="KAG7525792.1"/>
    <property type="molecule type" value="Genomic_DNA"/>
</dbReference>
<evidence type="ECO:0000313" key="2">
    <source>
        <dbReference type="Proteomes" id="UP000693946"/>
    </source>
</evidence>
<protein>
    <submittedName>
        <fullName evidence="1">Uncharacterized protein</fullName>
    </submittedName>
</protein>
<comment type="caution">
    <text evidence="1">The sequence shown here is derived from an EMBL/GenBank/DDBJ whole genome shotgun (WGS) entry which is preliminary data.</text>
</comment>
<reference evidence="1 2" key="1">
    <citation type="journal article" date="2021" name="Sci. Rep.">
        <title>Chromosome anchoring in Senegalese sole (Solea senegalensis) reveals sex-associated markers and genome rearrangements in flatfish.</title>
        <authorList>
            <person name="Guerrero-Cozar I."/>
            <person name="Gomez-Garrido J."/>
            <person name="Berbel C."/>
            <person name="Martinez-Blanch J.F."/>
            <person name="Alioto T."/>
            <person name="Claros M.G."/>
            <person name="Gagnaire P.A."/>
            <person name="Manchado M."/>
        </authorList>
    </citation>
    <scope>NUCLEOTIDE SEQUENCE [LARGE SCALE GENOMIC DNA]</scope>
    <source>
        <strain evidence="1">Sse05_10M</strain>
    </source>
</reference>
<gene>
    <name evidence="1" type="ORF">JOB18_031875</name>
</gene>
<name>A0AAV6T8X5_SOLSE</name>
<sequence>MDTSLSVQAQCAALLSRQEAAAIRELQRARCHFVTSVSGNMKVREECSGCFGELKFAALRRCTRKTFCPSTTSGRDTTADSVGGFCDKDTPSEGWTSLRKSWGKRCLISAQPFLLVRPMHSSAVLLPVPICARQRAFSGASPACQTDCVKPFHRHVTPLGQLLQRLSEHTPPGGITSSMALQGGITVGDIFMVFPPALLFPYDTVKIKYFD</sequence>
<accession>A0AAV6T8X5</accession>
<organism evidence="1 2">
    <name type="scientific">Solea senegalensis</name>
    <name type="common">Senegalese sole</name>
    <dbReference type="NCBI Taxonomy" id="28829"/>
    <lineage>
        <taxon>Eukaryota</taxon>
        <taxon>Metazoa</taxon>
        <taxon>Chordata</taxon>
        <taxon>Craniata</taxon>
        <taxon>Vertebrata</taxon>
        <taxon>Euteleostomi</taxon>
        <taxon>Actinopterygii</taxon>
        <taxon>Neopterygii</taxon>
        <taxon>Teleostei</taxon>
        <taxon>Neoteleostei</taxon>
        <taxon>Acanthomorphata</taxon>
        <taxon>Carangaria</taxon>
        <taxon>Pleuronectiformes</taxon>
        <taxon>Pleuronectoidei</taxon>
        <taxon>Soleidae</taxon>
        <taxon>Solea</taxon>
    </lineage>
</organism>
<dbReference type="AlphaFoldDB" id="A0AAV6T8X5"/>